<proteinExistence type="predicted"/>
<comment type="caution">
    <text evidence="1">The sequence shown here is derived from an EMBL/GenBank/DDBJ whole genome shotgun (WGS) entry which is preliminary data.</text>
</comment>
<protein>
    <submittedName>
        <fullName evidence="1">Uncharacterized protein</fullName>
    </submittedName>
</protein>
<sequence>MKHQPDNPMRCRSVSLSCKGKINHLIRLPENFRGNKWEVEKLDKHEYGDIGAYRRTRNKLAKIGKCLHFNAGDECTSLIRAHFVQKSQLLSVISKNNHIYAS</sequence>
<dbReference type="STRING" id="740709.A10D4_11941"/>
<dbReference type="Proteomes" id="UP000014115">
    <property type="component" value="Unassembled WGS sequence"/>
</dbReference>
<evidence type="ECO:0000313" key="1">
    <source>
        <dbReference type="EMBL" id="EKE80495.1"/>
    </source>
</evidence>
<name>K2KSB5_9GAMM</name>
<evidence type="ECO:0000313" key="2">
    <source>
        <dbReference type="Proteomes" id="UP000014115"/>
    </source>
</evidence>
<organism evidence="1 2">
    <name type="scientific">Idiomarina xiamenensis 10-D-4</name>
    <dbReference type="NCBI Taxonomy" id="740709"/>
    <lineage>
        <taxon>Bacteria</taxon>
        <taxon>Pseudomonadati</taxon>
        <taxon>Pseudomonadota</taxon>
        <taxon>Gammaproteobacteria</taxon>
        <taxon>Alteromonadales</taxon>
        <taxon>Idiomarinaceae</taxon>
        <taxon>Idiomarina</taxon>
    </lineage>
</organism>
<dbReference type="AlphaFoldDB" id="K2KSB5"/>
<gene>
    <name evidence="1" type="ORF">A10D4_11941</name>
</gene>
<reference evidence="1 2" key="1">
    <citation type="journal article" date="2012" name="J. Bacteriol.">
        <title>Genome Sequence of Idiomarina xiamenensis Type Strain 10-D-4.</title>
        <authorList>
            <person name="Lai Q."/>
            <person name="Wang L."/>
            <person name="Wang W."/>
            <person name="Shao Z."/>
        </authorList>
    </citation>
    <scope>NUCLEOTIDE SEQUENCE [LARGE SCALE GENOMIC DNA]</scope>
    <source>
        <strain evidence="1 2">10-D-4</strain>
    </source>
</reference>
<dbReference type="EMBL" id="AMRG01000018">
    <property type="protein sequence ID" value="EKE80495.1"/>
    <property type="molecule type" value="Genomic_DNA"/>
</dbReference>
<keyword evidence="2" id="KW-1185">Reference proteome</keyword>
<accession>K2KSB5</accession>